<dbReference type="AlphaFoldDB" id="A0A2H3KLK2"/>
<dbReference type="Pfam" id="PF14907">
    <property type="entry name" value="NTP_transf_5"/>
    <property type="match status" value="1"/>
</dbReference>
<organism evidence="1 2">
    <name type="scientific">Candidatus Chloroploca asiatica</name>
    <dbReference type="NCBI Taxonomy" id="1506545"/>
    <lineage>
        <taxon>Bacteria</taxon>
        <taxon>Bacillati</taxon>
        <taxon>Chloroflexota</taxon>
        <taxon>Chloroflexia</taxon>
        <taxon>Chloroflexales</taxon>
        <taxon>Chloroflexineae</taxon>
        <taxon>Oscillochloridaceae</taxon>
        <taxon>Candidatus Chloroploca</taxon>
    </lineage>
</organism>
<gene>
    <name evidence="1" type="ORF">A9Q02_14525</name>
</gene>
<reference evidence="1 2" key="1">
    <citation type="submission" date="2016-05" db="EMBL/GenBank/DDBJ databases">
        <authorList>
            <person name="Lavstsen T."/>
            <person name="Jespersen J.S."/>
        </authorList>
    </citation>
    <scope>NUCLEOTIDE SEQUENCE [LARGE SCALE GENOMIC DNA]</scope>
    <source>
        <strain evidence="1 2">B7-9</strain>
    </source>
</reference>
<dbReference type="InterPro" id="IPR039498">
    <property type="entry name" value="NTP_transf_5"/>
</dbReference>
<dbReference type="Gene3D" id="3.30.460.40">
    <property type="match status" value="1"/>
</dbReference>
<accession>A0A2H3KLK2</accession>
<dbReference type="OrthoDB" id="8681065at2"/>
<proteinExistence type="predicted"/>
<evidence type="ECO:0000313" key="1">
    <source>
        <dbReference type="EMBL" id="PDV98944.1"/>
    </source>
</evidence>
<dbReference type="EMBL" id="LYXE01000089">
    <property type="protein sequence ID" value="PDV98944.1"/>
    <property type="molecule type" value="Genomic_DNA"/>
</dbReference>
<name>A0A2H3KLK2_9CHLR</name>
<dbReference type="RefSeq" id="WP_097652977.1">
    <property type="nucleotide sequence ID" value="NZ_LYXE01000089.1"/>
</dbReference>
<dbReference type="Proteomes" id="UP000220922">
    <property type="component" value="Unassembled WGS sequence"/>
</dbReference>
<comment type="caution">
    <text evidence="1">The sequence shown here is derived from an EMBL/GenBank/DDBJ whole genome shotgun (WGS) entry which is preliminary data.</text>
</comment>
<protein>
    <recommendedName>
        <fullName evidence="3">Nucleotidyltransferase</fullName>
    </recommendedName>
</protein>
<evidence type="ECO:0000313" key="2">
    <source>
        <dbReference type="Proteomes" id="UP000220922"/>
    </source>
</evidence>
<keyword evidence="2" id="KW-1185">Reference proteome</keyword>
<sequence length="385" mass="43111">MQPTLNPRATWPAWLVPQEDDRHVLASLETMTPVAWSALIAAAARHNLVGMLVWRLKQSPMADVVPAHVRAEVSRIQRMAAVRGLIHQAELHRVLRALGAVGVQPVVYKGALVAHTLYPEPSCRPMGDIDLWITDDEVPLAWQAMEGLGYQQRSKSRRPLALQRERDGEIQFYSDAPGHGLIELHWGVFAGEWLRWASSVDREGVRERIEPITLVGHPVYRLANEDALIQLAVHAVINHQLSGNALRSLLDVALLARQGIDWDVLAQRTRAWGLATTVGLVCMLVAEIYHVPEILPGLALLPLSVRRQRLITRFTNAQRILEGYDLSASPQRLLFQLALIDRPGDTLRLLRGALWPEAGWLSRRYGSSDLRTRLQHTLGVLQGKV</sequence>
<evidence type="ECO:0008006" key="3">
    <source>
        <dbReference type="Google" id="ProtNLM"/>
    </source>
</evidence>